<protein>
    <submittedName>
        <fullName evidence="3">Glycosyl transferases group 1</fullName>
    </submittedName>
</protein>
<comment type="caution">
    <text evidence="3">The sequence shown here is derived from an EMBL/GenBank/DDBJ whole genome shotgun (WGS) entry which is preliminary data.</text>
</comment>
<dbReference type="SUPFAM" id="SSF53756">
    <property type="entry name" value="UDP-Glycosyltransferase/glycogen phosphorylase"/>
    <property type="match status" value="1"/>
</dbReference>
<name>A0A7Z7AYW5_9EURY</name>
<dbReference type="Proteomes" id="UP000199259">
    <property type="component" value="Unassembled WGS sequence"/>
</dbReference>
<evidence type="ECO:0000313" key="4">
    <source>
        <dbReference type="Proteomes" id="UP000199259"/>
    </source>
</evidence>
<dbReference type="PANTHER" id="PTHR46401">
    <property type="entry name" value="GLYCOSYLTRANSFERASE WBBK-RELATED"/>
    <property type="match status" value="1"/>
</dbReference>
<keyword evidence="4" id="KW-1185">Reference proteome</keyword>
<dbReference type="Gene3D" id="3.40.50.2000">
    <property type="entry name" value="Glycogen Phosphorylase B"/>
    <property type="match status" value="1"/>
</dbReference>
<gene>
    <name evidence="3" type="ORF">SAMN04488589_0943</name>
</gene>
<sequence length="337" mass="39698">MGWEVTLSYPVFPYFYSYYKRKQLIPLMFFWKKSIQFYLKNPDFTYSEMFKNNENLKIETHLFYDCPQSFKLYDFVLIYTEYQIKEMGNKIDQSNVLFYFLHPLEIMQGNSDFFRSLIRNFKGRIISLSKFSNEYLLDVINKEAPVLPPALNPIFLKINDNISDEKEFDFLFNYIPSANKGFDICEEFLELVKTWYPEAKIGFFMSIVDSASKLKEQFPNANYYFNISNSQLKEMYSKYKFFIYPSRIEGFGIPPLEAITCGTIPIVMNVGGIGTYAEDNVNAIFFEEDCLELAVKKCVYLLKNPLELKKYQDACLEANLELFDPDTYAQRLLDLVA</sequence>
<organism evidence="3 4">
    <name type="scientific">Methanolobus vulcani</name>
    <dbReference type="NCBI Taxonomy" id="38026"/>
    <lineage>
        <taxon>Archaea</taxon>
        <taxon>Methanobacteriati</taxon>
        <taxon>Methanobacteriota</taxon>
        <taxon>Stenosarchaea group</taxon>
        <taxon>Methanomicrobia</taxon>
        <taxon>Methanosarcinales</taxon>
        <taxon>Methanosarcinaceae</taxon>
        <taxon>Methanolobus</taxon>
    </lineage>
</organism>
<feature type="domain" description="Glycosyl transferase family 1" evidence="2">
    <location>
        <begin position="220"/>
        <end position="309"/>
    </location>
</feature>
<keyword evidence="1 3" id="KW-0808">Transferase</keyword>
<dbReference type="InterPro" id="IPR001296">
    <property type="entry name" value="Glyco_trans_1"/>
</dbReference>
<dbReference type="EMBL" id="FNCA01000002">
    <property type="protein sequence ID" value="SDF58054.1"/>
    <property type="molecule type" value="Genomic_DNA"/>
</dbReference>
<evidence type="ECO:0000313" key="3">
    <source>
        <dbReference type="EMBL" id="SDF58054.1"/>
    </source>
</evidence>
<dbReference type="AlphaFoldDB" id="A0A7Z7AYW5"/>
<dbReference type="PANTHER" id="PTHR46401:SF2">
    <property type="entry name" value="GLYCOSYLTRANSFERASE WBBK-RELATED"/>
    <property type="match status" value="1"/>
</dbReference>
<accession>A0A7Z7AYW5</accession>
<dbReference type="GO" id="GO:0016757">
    <property type="term" value="F:glycosyltransferase activity"/>
    <property type="evidence" value="ECO:0007669"/>
    <property type="project" value="InterPro"/>
</dbReference>
<dbReference type="Pfam" id="PF00534">
    <property type="entry name" value="Glycos_transf_1"/>
    <property type="match status" value="1"/>
</dbReference>
<proteinExistence type="predicted"/>
<reference evidence="3 4" key="1">
    <citation type="submission" date="2016-10" db="EMBL/GenBank/DDBJ databases">
        <authorList>
            <person name="Varghese N."/>
            <person name="Submissions S."/>
        </authorList>
    </citation>
    <scope>NUCLEOTIDE SEQUENCE [LARGE SCALE GENOMIC DNA]</scope>
    <source>
        <strain evidence="3 4">PL 12/M</strain>
    </source>
</reference>
<evidence type="ECO:0000259" key="2">
    <source>
        <dbReference type="Pfam" id="PF00534"/>
    </source>
</evidence>
<evidence type="ECO:0000256" key="1">
    <source>
        <dbReference type="ARBA" id="ARBA00022679"/>
    </source>
</evidence>